<dbReference type="Proteomes" id="UP000239736">
    <property type="component" value="Unassembled WGS sequence"/>
</dbReference>
<proteinExistence type="predicted"/>
<reference evidence="2 3" key="1">
    <citation type="submission" date="2018-01" db="EMBL/GenBank/DDBJ databases">
        <title>Genomic Encyclopedia of Archaeal and Bacterial Type Strains, Phase II (KMG-II): from individual species to whole genera.</title>
        <authorList>
            <person name="Goeker M."/>
        </authorList>
    </citation>
    <scope>NUCLEOTIDE SEQUENCE [LARGE SCALE GENOMIC DNA]</scope>
    <source>
        <strain evidence="2 3">DSM 12048</strain>
    </source>
</reference>
<feature type="domain" description="Phasin" evidence="1">
    <location>
        <begin position="15"/>
        <end position="98"/>
    </location>
</feature>
<evidence type="ECO:0000313" key="3">
    <source>
        <dbReference type="Proteomes" id="UP000239736"/>
    </source>
</evidence>
<dbReference type="EMBL" id="PRDS01000002">
    <property type="protein sequence ID" value="PPB81883.1"/>
    <property type="molecule type" value="Genomic_DNA"/>
</dbReference>
<accession>A0A2S5JKC5</accession>
<keyword evidence="3" id="KW-1185">Reference proteome</keyword>
<organism evidence="2 3">
    <name type="scientific">Albidovulum inexpectatum</name>
    <dbReference type="NCBI Taxonomy" id="196587"/>
    <lineage>
        <taxon>Bacteria</taxon>
        <taxon>Pseudomonadati</taxon>
        <taxon>Pseudomonadota</taxon>
        <taxon>Alphaproteobacteria</taxon>
        <taxon>Rhodobacterales</taxon>
        <taxon>Paracoccaceae</taxon>
        <taxon>Albidovulum</taxon>
    </lineage>
</organism>
<name>A0A2S5JKC5_9RHOB</name>
<comment type="caution">
    <text evidence="2">The sequence shown here is derived from an EMBL/GenBank/DDBJ whole genome shotgun (WGS) entry which is preliminary data.</text>
</comment>
<sequence>MPEHPKAKMPGMPDFADVMAFYTALFEGMGEIGTELMQFVSNRLALDLATQQQMLGCTDPAKLMQIHLDFLQRAFEDYAEETGKVVNIGNRVMHDALERHLHKRDKDNTPI</sequence>
<evidence type="ECO:0000259" key="1">
    <source>
        <dbReference type="Pfam" id="PF09361"/>
    </source>
</evidence>
<dbReference type="InterPro" id="IPR018968">
    <property type="entry name" value="Phasin"/>
</dbReference>
<dbReference type="Pfam" id="PF09361">
    <property type="entry name" value="Phasin_2"/>
    <property type="match status" value="1"/>
</dbReference>
<protein>
    <submittedName>
        <fullName evidence="2">Phasin protein</fullName>
    </submittedName>
</protein>
<evidence type="ECO:0000313" key="2">
    <source>
        <dbReference type="EMBL" id="PPB81883.1"/>
    </source>
</evidence>
<dbReference type="RefSeq" id="WP_104069726.1">
    <property type="nucleotide sequence ID" value="NZ_PRDS01000002.1"/>
</dbReference>
<gene>
    <name evidence="2" type="ORF">LV82_01100</name>
</gene>
<dbReference type="OrthoDB" id="7865588at2"/>
<dbReference type="AlphaFoldDB" id="A0A2S5JKC5"/>